<evidence type="ECO:0000313" key="12">
    <source>
        <dbReference type="EMBL" id="KAH7294289.1"/>
    </source>
</evidence>
<keyword evidence="13" id="KW-1185">Reference proteome</keyword>
<organism evidence="12 13">
    <name type="scientific">Ceratopteris richardii</name>
    <name type="common">Triangle waterfern</name>
    <dbReference type="NCBI Taxonomy" id="49495"/>
    <lineage>
        <taxon>Eukaryota</taxon>
        <taxon>Viridiplantae</taxon>
        <taxon>Streptophyta</taxon>
        <taxon>Embryophyta</taxon>
        <taxon>Tracheophyta</taxon>
        <taxon>Polypodiopsida</taxon>
        <taxon>Polypodiidae</taxon>
        <taxon>Polypodiales</taxon>
        <taxon>Pteridineae</taxon>
        <taxon>Pteridaceae</taxon>
        <taxon>Parkerioideae</taxon>
        <taxon>Ceratopteris</taxon>
    </lineage>
</organism>
<evidence type="ECO:0000256" key="4">
    <source>
        <dbReference type="ARBA" id="ARBA00022692"/>
    </source>
</evidence>
<dbReference type="OrthoDB" id="785757at2759"/>
<comment type="similarity">
    <text evidence="2">Belongs to the RLP family.</text>
</comment>
<feature type="domain" description="Disease resistance R13L4/SHOC-2-like LRR" evidence="11">
    <location>
        <begin position="158"/>
        <end position="329"/>
    </location>
</feature>
<dbReference type="EMBL" id="CM035433">
    <property type="protein sequence ID" value="KAH7294289.1"/>
    <property type="molecule type" value="Genomic_DNA"/>
</dbReference>
<dbReference type="Gene3D" id="1.10.510.10">
    <property type="entry name" value="Transferase(Phosphotransferase) domain 1"/>
    <property type="match status" value="1"/>
</dbReference>
<dbReference type="SUPFAM" id="SSF56112">
    <property type="entry name" value="Protein kinase-like (PK-like)"/>
    <property type="match status" value="1"/>
</dbReference>
<reference evidence="12" key="1">
    <citation type="submission" date="2021-08" db="EMBL/GenBank/DDBJ databases">
        <title>WGS assembly of Ceratopteris richardii.</title>
        <authorList>
            <person name="Marchant D.B."/>
            <person name="Chen G."/>
            <person name="Jenkins J."/>
            <person name="Shu S."/>
            <person name="Leebens-Mack J."/>
            <person name="Grimwood J."/>
            <person name="Schmutz J."/>
            <person name="Soltis P."/>
            <person name="Soltis D."/>
            <person name="Chen Z.-H."/>
        </authorList>
    </citation>
    <scope>NUCLEOTIDE SEQUENCE</scope>
    <source>
        <strain evidence="12">Whitten #5841</strain>
        <tissue evidence="12">Leaf</tissue>
    </source>
</reference>
<evidence type="ECO:0000256" key="5">
    <source>
        <dbReference type="ARBA" id="ARBA00022729"/>
    </source>
</evidence>
<dbReference type="Gene3D" id="3.80.10.10">
    <property type="entry name" value="Ribonuclease Inhibitor"/>
    <property type="match status" value="2"/>
</dbReference>
<keyword evidence="6" id="KW-0677">Repeat</keyword>
<dbReference type="FunFam" id="3.80.10.10:FF:000111">
    <property type="entry name" value="LRR receptor-like serine/threonine-protein kinase ERECTA"/>
    <property type="match status" value="1"/>
</dbReference>
<evidence type="ECO:0008006" key="14">
    <source>
        <dbReference type="Google" id="ProtNLM"/>
    </source>
</evidence>
<dbReference type="PANTHER" id="PTHR48060">
    <property type="entry name" value="DNA DAMAGE-REPAIR/TOLERATION PROTEIN DRT100"/>
    <property type="match status" value="1"/>
</dbReference>
<evidence type="ECO:0000256" key="3">
    <source>
        <dbReference type="ARBA" id="ARBA00022614"/>
    </source>
</evidence>
<evidence type="ECO:0000256" key="9">
    <source>
        <dbReference type="ARBA" id="ARBA00023180"/>
    </source>
</evidence>
<evidence type="ECO:0000313" key="13">
    <source>
        <dbReference type="Proteomes" id="UP000825935"/>
    </source>
</evidence>
<evidence type="ECO:0000256" key="1">
    <source>
        <dbReference type="ARBA" id="ARBA00004167"/>
    </source>
</evidence>
<sequence>MGQSGSASQKTAFFAFKSSVCRHPVEILSSRRTLTRCPPRKCSTDLCALDISNCQSCLQSRFQQYNAKSHFFASLARVPRDRSLISVSASDTKDFHVVEKEALLLFKGSISKDPRGVLSSWTLSGYSSSPCTGGWRGIGCDSTGRIVSLDLDACNLTGQINPSLSNLTFLSPLNLSINSFSGPIPPQLGRLSFLSSLDFKWNALIDNIPPELGNCTSLVWLDLSHNQLNGTLPPSLGQLSYLYMLQLHDLPSLTGPIPHQLGNLTNLTYLYLGSNSLTGSIPPEFGNLYMLKELYLMLNHLNDNRLSGSIPSQLTQLTSLSFLNLSDNQLSGPIPTGDQFDSFSNGSYLGNKGLCGHPLSVKCNDHRLSWDTTEYAYGGKLTAKGDVYSYGIVLLEMLTRKRPTDDAFTGTSMTLWVQSTFRMNWISTNKRCPGDIAACERTKASQEIVG</sequence>
<keyword evidence="5" id="KW-0732">Signal</keyword>
<name>A0A8T2RD31_CERRI</name>
<evidence type="ECO:0000256" key="8">
    <source>
        <dbReference type="ARBA" id="ARBA00023136"/>
    </source>
</evidence>
<keyword evidence="9" id="KW-0325">Glycoprotein</keyword>
<dbReference type="GO" id="GO:0016020">
    <property type="term" value="C:membrane"/>
    <property type="evidence" value="ECO:0007669"/>
    <property type="project" value="UniProtKB-SubCell"/>
</dbReference>
<comment type="caution">
    <text evidence="12">The sequence shown here is derived from an EMBL/GenBank/DDBJ whole genome shotgun (WGS) entry which is preliminary data.</text>
</comment>
<dbReference type="Proteomes" id="UP000825935">
    <property type="component" value="Chromosome 28"/>
</dbReference>
<gene>
    <name evidence="12" type="ORF">KP509_28G064300</name>
</gene>
<accession>A0A8T2RD31</accession>
<dbReference type="SUPFAM" id="SSF52058">
    <property type="entry name" value="L domain-like"/>
    <property type="match status" value="1"/>
</dbReference>
<dbReference type="InterPro" id="IPR013210">
    <property type="entry name" value="LRR_N_plant-typ"/>
</dbReference>
<evidence type="ECO:0000256" key="6">
    <source>
        <dbReference type="ARBA" id="ARBA00022737"/>
    </source>
</evidence>
<dbReference type="InterPro" id="IPR053211">
    <property type="entry name" value="DNA_repair-toleration"/>
</dbReference>
<dbReference type="Pfam" id="PF08263">
    <property type="entry name" value="LRRNT_2"/>
    <property type="match status" value="1"/>
</dbReference>
<dbReference type="InterPro" id="IPR032675">
    <property type="entry name" value="LRR_dom_sf"/>
</dbReference>
<dbReference type="FunFam" id="3.80.10.10:FF:000129">
    <property type="entry name" value="Leucine-rich repeat receptor-like kinase"/>
    <property type="match status" value="1"/>
</dbReference>
<keyword evidence="8" id="KW-0472">Membrane</keyword>
<dbReference type="PRINTS" id="PR00019">
    <property type="entry name" value="LEURICHRPT"/>
</dbReference>
<evidence type="ECO:0000259" key="11">
    <source>
        <dbReference type="Pfam" id="PF23598"/>
    </source>
</evidence>
<dbReference type="InterPro" id="IPR003591">
    <property type="entry name" value="Leu-rich_rpt_typical-subtyp"/>
</dbReference>
<dbReference type="Pfam" id="PF23598">
    <property type="entry name" value="LRR_14"/>
    <property type="match status" value="1"/>
</dbReference>
<dbReference type="AlphaFoldDB" id="A0A8T2RD31"/>
<keyword evidence="3" id="KW-0433">Leucine-rich repeat</keyword>
<dbReference type="SMART" id="SM00369">
    <property type="entry name" value="LRR_TYP"/>
    <property type="match status" value="4"/>
</dbReference>
<comment type="subcellular location">
    <subcellularLocation>
        <location evidence="1">Membrane</location>
        <topology evidence="1">Single-pass membrane protein</topology>
    </subcellularLocation>
</comment>
<feature type="domain" description="Leucine-rich repeat-containing N-terminal plant-type" evidence="10">
    <location>
        <begin position="99"/>
        <end position="141"/>
    </location>
</feature>
<evidence type="ECO:0000256" key="2">
    <source>
        <dbReference type="ARBA" id="ARBA00009592"/>
    </source>
</evidence>
<keyword evidence="7" id="KW-1133">Transmembrane helix</keyword>
<evidence type="ECO:0000256" key="7">
    <source>
        <dbReference type="ARBA" id="ARBA00022989"/>
    </source>
</evidence>
<keyword evidence="4" id="KW-0812">Transmembrane</keyword>
<protein>
    <recommendedName>
        <fullName evidence="14">Leucine-rich repeat-containing N-terminal plant-type domain-containing protein</fullName>
    </recommendedName>
</protein>
<proteinExistence type="inferred from homology"/>
<dbReference type="InterPro" id="IPR011009">
    <property type="entry name" value="Kinase-like_dom_sf"/>
</dbReference>
<dbReference type="PANTHER" id="PTHR48060:SF21">
    <property type="entry name" value="L DOMAIN-LIKE PROTEIN"/>
    <property type="match status" value="1"/>
</dbReference>
<dbReference type="OMA" id="DMHEESR"/>
<dbReference type="InterPro" id="IPR055414">
    <property type="entry name" value="LRR_R13L4/SHOC2-like"/>
</dbReference>
<evidence type="ECO:0000259" key="10">
    <source>
        <dbReference type="Pfam" id="PF08263"/>
    </source>
</evidence>